<dbReference type="InterPro" id="IPR044730">
    <property type="entry name" value="RNase_H-like_dom_plant"/>
</dbReference>
<dbReference type="SUPFAM" id="SSF53098">
    <property type="entry name" value="Ribonuclease H-like"/>
    <property type="match status" value="1"/>
</dbReference>
<reference evidence="3" key="1">
    <citation type="submission" date="2020-09" db="EMBL/GenBank/DDBJ databases">
        <title>Genome-Enabled Discovery of Anthraquinone Biosynthesis in Senna tora.</title>
        <authorList>
            <person name="Kang S.-H."/>
            <person name="Pandey R.P."/>
            <person name="Lee C.-M."/>
            <person name="Sim J.-S."/>
            <person name="Jeong J.-T."/>
            <person name="Choi B.-S."/>
            <person name="Jung M."/>
            <person name="Ginzburg D."/>
            <person name="Zhao K."/>
            <person name="Won S.Y."/>
            <person name="Oh T.-J."/>
            <person name="Yu Y."/>
            <person name="Kim N.-H."/>
            <person name="Lee O.R."/>
            <person name="Lee T.-H."/>
            <person name="Bashyal P."/>
            <person name="Kim T.-S."/>
            <person name="Lee W.-H."/>
            <person name="Kawkins C."/>
            <person name="Kim C.-K."/>
            <person name="Kim J.S."/>
            <person name="Ahn B.O."/>
            <person name="Rhee S.Y."/>
            <person name="Sohng J.K."/>
        </authorList>
    </citation>
    <scope>NUCLEOTIDE SEQUENCE</scope>
    <source>
        <tissue evidence="3">Leaf</tissue>
    </source>
</reference>
<dbReference type="Pfam" id="PF13456">
    <property type="entry name" value="RVT_3"/>
    <property type="match status" value="1"/>
</dbReference>
<evidence type="ECO:0000259" key="1">
    <source>
        <dbReference type="Pfam" id="PF13456"/>
    </source>
</evidence>
<dbReference type="Proteomes" id="UP000634136">
    <property type="component" value="Unassembled WGS sequence"/>
</dbReference>
<organism evidence="3 4">
    <name type="scientific">Senna tora</name>
    <dbReference type="NCBI Taxonomy" id="362788"/>
    <lineage>
        <taxon>Eukaryota</taxon>
        <taxon>Viridiplantae</taxon>
        <taxon>Streptophyta</taxon>
        <taxon>Embryophyta</taxon>
        <taxon>Tracheophyta</taxon>
        <taxon>Spermatophyta</taxon>
        <taxon>Magnoliopsida</taxon>
        <taxon>eudicotyledons</taxon>
        <taxon>Gunneridae</taxon>
        <taxon>Pentapetalae</taxon>
        <taxon>rosids</taxon>
        <taxon>fabids</taxon>
        <taxon>Fabales</taxon>
        <taxon>Fabaceae</taxon>
        <taxon>Caesalpinioideae</taxon>
        <taxon>Cassia clade</taxon>
        <taxon>Senna</taxon>
    </lineage>
</organism>
<dbReference type="Pfam" id="PF13966">
    <property type="entry name" value="zf-RVT"/>
    <property type="match status" value="1"/>
</dbReference>
<evidence type="ECO:0000313" key="4">
    <source>
        <dbReference type="Proteomes" id="UP000634136"/>
    </source>
</evidence>
<dbReference type="InterPro" id="IPR002156">
    <property type="entry name" value="RNaseH_domain"/>
</dbReference>
<dbReference type="InterPro" id="IPR012337">
    <property type="entry name" value="RNaseH-like_sf"/>
</dbReference>
<sequence length="263" mass="29142">MELKSSLSCGKLFGNYSVKTGYFKAWEDTNALPSPSSQARQEQSFLWKTIWNSRVPPKIRNFIWRLCNNAVSTGVNLHRRFRDRSQSAQYVEWLLKILSISFLNASGSTNASPPAHHAPAPCPSRWRVPPPECLKLNIDGATDLHHQRASSAVIVRNHEGLLLSGASRSFYCTSAIQAEAEALRDAFNLANSLGITSFQIESDNVELPSSRASVHWIPRSANKVADAVAKLALRHSLPCNWTWMPSVSIRALLLEDKMSGSAS</sequence>
<dbReference type="CDD" id="cd06222">
    <property type="entry name" value="RNase_H_like"/>
    <property type="match status" value="1"/>
</dbReference>
<dbReference type="OrthoDB" id="1412129at2759"/>
<dbReference type="InterPro" id="IPR026960">
    <property type="entry name" value="RVT-Znf"/>
</dbReference>
<name>A0A835C823_9FABA</name>
<dbReference type="AlphaFoldDB" id="A0A835C823"/>
<evidence type="ECO:0000259" key="2">
    <source>
        <dbReference type="Pfam" id="PF13966"/>
    </source>
</evidence>
<dbReference type="InterPro" id="IPR036397">
    <property type="entry name" value="RNaseH_sf"/>
</dbReference>
<dbReference type="EMBL" id="JAAIUW010000004">
    <property type="protein sequence ID" value="KAF7834626.1"/>
    <property type="molecule type" value="Genomic_DNA"/>
</dbReference>
<keyword evidence="4" id="KW-1185">Reference proteome</keyword>
<evidence type="ECO:0000313" key="3">
    <source>
        <dbReference type="EMBL" id="KAF7834626.1"/>
    </source>
</evidence>
<dbReference type="PANTHER" id="PTHR47074:SF11">
    <property type="entry name" value="REVERSE TRANSCRIPTASE-LIKE PROTEIN"/>
    <property type="match status" value="1"/>
</dbReference>
<dbReference type="Gene3D" id="3.30.420.10">
    <property type="entry name" value="Ribonuclease H-like superfamily/Ribonuclease H"/>
    <property type="match status" value="1"/>
</dbReference>
<feature type="domain" description="RNase H type-1" evidence="1">
    <location>
        <begin position="137"/>
        <end position="206"/>
    </location>
</feature>
<gene>
    <name evidence="3" type="ORF">G2W53_009485</name>
</gene>
<comment type="caution">
    <text evidence="3">The sequence shown here is derived from an EMBL/GenBank/DDBJ whole genome shotgun (WGS) entry which is preliminary data.</text>
</comment>
<dbReference type="PANTHER" id="PTHR47074">
    <property type="entry name" value="BNAC02G40300D PROTEIN"/>
    <property type="match status" value="1"/>
</dbReference>
<protein>
    <submittedName>
        <fullName evidence="3">Intron-binding protein aquarius-like</fullName>
    </submittedName>
</protein>
<accession>A0A835C823</accession>
<dbReference type="GO" id="GO:0003676">
    <property type="term" value="F:nucleic acid binding"/>
    <property type="evidence" value="ECO:0007669"/>
    <property type="project" value="InterPro"/>
</dbReference>
<dbReference type="InterPro" id="IPR052929">
    <property type="entry name" value="RNase_H-like_EbsB-rel"/>
</dbReference>
<dbReference type="GO" id="GO:0004523">
    <property type="term" value="F:RNA-DNA hybrid ribonuclease activity"/>
    <property type="evidence" value="ECO:0007669"/>
    <property type="project" value="InterPro"/>
</dbReference>
<proteinExistence type="predicted"/>
<feature type="domain" description="Reverse transcriptase zinc-binding" evidence="2">
    <location>
        <begin position="39"/>
        <end position="83"/>
    </location>
</feature>